<gene>
    <name evidence="2" type="ORF">AM588_10000038</name>
</gene>
<dbReference type="EMBL" id="LNFP01004772">
    <property type="protein sequence ID" value="KUF77446.1"/>
    <property type="molecule type" value="Genomic_DNA"/>
</dbReference>
<dbReference type="Pfam" id="PF13976">
    <property type="entry name" value="gag_pre-integrs"/>
    <property type="match status" value="1"/>
</dbReference>
<reference evidence="2 3" key="1">
    <citation type="submission" date="2015-11" db="EMBL/GenBank/DDBJ databases">
        <title>Genomes and virulence difference between two physiological races of Phytophthora nicotianae.</title>
        <authorList>
            <person name="Liu H."/>
            <person name="Ma X."/>
            <person name="Yu H."/>
            <person name="Fang D."/>
            <person name="Li Y."/>
            <person name="Wang X."/>
            <person name="Wang W."/>
            <person name="Dong Y."/>
            <person name="Xiao B."/>
        </authorList>
    </citation>
    <scope>NUCLEOTIDE SEQUENCE [LARGE SCALE GENOMIC DNA]</scope>
    <source>
        <strain evidence="3">race 1</strain>
    </source>
</reference>
<organism evidence="2 3">
    <name type="scientific">Phytophthora nicotianae</name>
    <name type="common">Potato buckeye rot agent</name>
    <name type="synonym">Phytophthora parasitica</name>
    <dbReference type="NCBI Taxonomy" id="4792"/>
    <lineage>
        <taxon>Eukaryota</taxon>
        <taxon>Sar</taxon>
        <taxon>Stramenopiles</taxon>
        <taxon>Oomycota</taxon>
        <taxon>Peronosporomycetes</taxon>
        <taxon>Peronosporales</taxon>
        <taxon>Peronosporaceae</taxon>
        <taxon>Phytophthora</taxon>
    </lineage>
</organism>
<evidence type="ECO:0000313" key="3">
    <source>
        <dbReference type="Proteomes" id="UP000054636"/>
    </source>
</evidence>
<protein>
    <recommendedName>
        <fullName evidence="1">GAG-pre-integrase domain-containing protein</fullName>
    </recommendedName>
</protein>
<comment type="caution">
    <text evidence="2">The sequence shown here is derived from an EMBL/GenBank/DDBJ whole genome shotgun (WGS) entry which is preliminary data.</text>
</comment>
<name>A0A0W8C0C3_PHYNI</name>
<dbReference type="Proteomes" id="UP000054636">
    <property type="component" value="Unassembled WGS sequence"/>
</dbReference>
<dbReference type="InterPro" id="IPR025724">
    <property type="entry name" value="GAG-pre-integrase_dom"/>
</dbReference>
<proteinExistence type="predicted"/>
<accession>A0A0W8C0C3</accession>
<feature type="domain" description="GAG-pre-integrase" evidence="1">
    <location>
        <begin position="159"/>
        <end position="217"/>
    </location>
</feature>
<dbReference type="AlphaFoldDB" id="A0A0W8C0C3"/>
<evidence type="ECO:0000259" key="1">
    <source>
        <dbReference type="Pfam" id="PF13976"/>
    </source>
</evidence>
<sequence>MRKKNVTPCLASKSSPIESDQDFSLSFVLDNASTVNICGCREAFVSLIEDNETTLEWIEKSTTLEPKYKGLIKLEMVDVVTKKKVPVTIEAEFVDGATNLLSQRIMFLKHGFKSQTSDDKETNRLANSPNKWTVDFGIVDGLYRADVVIPRPRKKSLAVLVATTQSTSLALWHMRLAHTNWQAIKEMESKGLVSDLKLARSDRKVEGSCYDCDLAKMKRMSFKKTSHNEPHTFEKVFMDLGFLQVPTMEGHKVYLPDR</sequence>
<evidence type="ECO:0000313" key="2">
    <source>
        <dbReference type="EMBL" id="KUF77446.1"/>
    </source>
</evidence>